<dbReference type="PROSITE" id="PS50977">
    <property type="entry name" value="HTH_TETR_2"/>
    <property type="match status" value="1"/>
</dbReference>
<feature type="domain" description="HTH tetR-type" evidence="3">
    <location>
        <begin position="2"/>
        <end position="62"/>
    </location>
</feature>
<dbReference type="EMBL" id="JALBUT010000006">
    <property type="protein sequence ID" value="MDX8415771.1"/>
    <property type="molecule type" value="Genomic_DNA"/>
</dbReference>
<name>A0ABU4WGU3_9BACT</name>
<sequence>MKNTKDLILANTFVLLLKKGYDSVSISDIAAKIGISRGLIYKYFDDKSELVFESCKKFFLEEFLTDIGEISLEQCIEQFIKNLKRVIKMLSEIAGEKIDVLKYNLLYAEVLMRDSRLKNSAREWSLFLKKNVLNRARKNGEIKNISDVFIQNVFLDILGRVSCLHETLPENCINSIISDIRTFYKLIRA</sequence>
<protein>
    <submittedName>
        <fullName evidence="4">TetR/AcrR family transcriptional regulator</fullName>
    </submittedName>
</protein>
<keyword evidence="1 2" id="KW-0238">DNA-binding</keyword>
<dbReference type="InterPro" id="IPR023772">
    <property type="entry name" value="DNA-bd_HTH_TetR-type_CS"/>
</dbReference>
<dbReference type="Proteomes" id="UP001275932">
    <property type="component" value="Unassembled WGS sequence"/>
</dbReference>
<dbReference type="PRINTS" id="PR00455">
    <property type="entry name" value="HTHTETR"/>
</dbReference>
<dbReference type="PANTHER" id="PTHR43479">
    <property type="entry name" value="ACREF/ENVCD OPERON REPRESSOR-RELATED"/>
    <property type="match status" value="1"/>
</dbReference>
<comment type="caution">
    <text evidence="4">The sequence shown here is derived from an EMBL/GenBank/DDBJ whole genome shotgun (WGS) entry which is preliminary data.</text>
</comment>
<proteinExistence type="predicted"/>
<evidence type="ECO:0000313" key="5">
    <source>
        <dbReference type="Proteomes" id="UP001275932"/>
    </source>
</evidence>
<dbReference type="SUPFAM" id="SSF46689">
    <property type="entry name" value="Homeodomain-like"/>
    <property type="match status" value="1"/>
</dbReference>
<keyword evidence="5" id="KW-1185">Reference proteome</keyword>
<dbReference type="InterPro" id="IPR050624">
    <property type="entry name" value="HTH-type_Tx_Regulator"/>
</dbReference>
<dbReference type="PANTHER" id="PTHR43479:SF11">
    <property type="entry name" value="ACREF_ENVCD OPERON REPRESSOR-RELATED"/>
    <property type="match status" value="1"/>
</dbReference>
<reference evidence="4 5" key="1">
    <citation type="submission" date="2022-03" db="EMBL/GenBank/DDBJ databases">
        <title>Novel taxa within the pig intestine.</title>
        <authorList>
            <person name="Wylensek D."/>
            <person name="Bishof K."/>
            <person name="Afrizal A."/>
            <person name="Clavel T."/>
        </authorList>
    </citation>
    <scope>NUCLEOTIDE SEQUENCE [LARGE SCALE GENOMIC DNA]</scope>
    <source>
        <strain evidence="4 5">CLA-KB-P66</strain>
    </source>
</reference>
<feature type="DNA-binding region" description="H-T-H motif" evidence="2">
    <location>
        <begin position="25"/>
        <end position="44"/>
    </location>
</feature>
<gene>
    <name evidence="4" type="ORF">MOX91_06235</name>
</gene>
<dbReference type="InterPro" id="IPR001647">
    <property type="entry name" value="HTH_TetR"/>
</dbReference>
<evidence type="ECO:0000313" key="4">
    <source>
        <dbReference type="EMBL" id="MDX8415771.1"/>
    </source>
</evidence>
<dbReference type="Gene3D" id="1.10.357.10">
    <property type="entry name" value="Tetracycline Repressor, domain 2"/>
    <property type="match status" value="1"/>
</dbReference>
<organism evidence="4 5">
    <name type="scientific">Intestinicryptomonas porci</name>
    <dbReference type="NCBI Taxonomy" id="2926320"/>
    <lineage>
        <taxon>Bacteria</taxon>
        <taxon>Pseudomonadati</taxon>
        <taxon>Verrucomicrobiota</taxon>
        <taxon>Opitutia</taxon>
        <taxon>Opitutales</taxon>
        <taxon>Intestinicryptomonaceae</taxon>
        <taxon>Intestinicryptomonas</taxon>
    </lineage>
</organism>
<evidence type="ECO:0000256" key="1">
    <source>
        <dbReference type="ARBA" id="ARBA00023125"/>
    </source>
</evidence>
<dbReference type="InterPro" id="IPR009057">
    <property type="entry name" value="Homeodomain-like_sf"/>
</dbReference>
<evidence type="ECO:0000259" key="3">
    <source>
        <dbReference type="PROSITE" id="PS50977"/>
    </source>
</evidence>
<evidence type="ECO:0000256" key="2">
    <source>
        <dbReference type="PROSITE-ProRule" id="PRU00335"/>
    </source>
</evidence>
<dbReference type="RefSeq" id="WP_370397220.1">
    <property type="nucleotide sequence ID" value="NZ_JALBUT010000006.1"/>
</dbReference>
<dbReference type="Pfam" id="PF00440">
    <property type="entry name" value="TetR_N"/>
    <property type="match status" value="1"/>
</dbReference>
<dbReference type="PROSITE" id="PS01081">
    <property type="entry name" value="HTH_TETR_1"/>
    <property type="match status" value="1"/>
</dbReference>
<accession>A0ABU4WGU3</accession>